<dbReference type="GO" id="GO:0016787">
    <property type="term" value="F:hydrolase activity"/>
    <property type="evidence" value="ECO:0007669"/>
    <property type="project" value="UniProtKB-KW"/>
</dbReference>
<dbReference type="CDD" id="cd18791">
    <property type="entry name" value="SF2_C_RHA"/>
    <property type="match status" value="1"/>
</dbReference>
<dbReference type="CDD" id="cd17978">
    <property type="entry name" value="DEXHc_DHX33"/>
    <property type="match status" value="1"/>
</dbReference>
<dbReference type="InterPro" id="IPR001650">
    <property type="entry name" value="Helicase_C-like"/>
</dbReference>
<dbReference type="PROSITE" id="PS51192">
    <property type="entry name" value="HELICASE_ATP_BIND_1"/>
    <property type="match status" value="1"/>
</dbReference>
<keyword evidence="3" id="KW-0378">Hydrolase</keyword>
<dbReference type="SMART" id="SM00847">
    <property type="entry name" value="HA2"/>
    <property type="match status" value="1"/>
</dbReference>
<comment type="catalytic activity">
    <reaction evidence="6">
        <text>ATP + H2O = ADP + phosphate + H(+)</text>
        <dbReference type="Rhea" id="RHEA:13065"/>
        <dbReference type="ChEBI" id="CHEBI:15377"/>
        <dbReference type="ChEBI" id="CHEBI:15378"/>
        <dbReference type="ChEBI" id="CHEBI:30616"/>
        <dbReference type="ChEBI" id="CHEBI:43474"/>
        <dbReference type="ChEBI" id="CHEBI:456216"/>
        <dbReference type="EC" id="3.6.4.13"/>
    </reaction>
</comment>
<dbReference type="PROSITE" id="PS51194">
    <property type="entry name" value="HELICASE_CTER"/>
    <property type="match status" value="1"/>
</dbReference>
<dbReference type="PANTHER" id="PTHR18934:SF118">
    <property type="entry name" value="ATP-DEPENDENT RNA HELICASE DHX33"/>
    <property type="match status" value="1"/>
</dbReference>
<dbReference type="InterPro" id="IPR011545">
    <property type="entry name" value="DEAD/DEAH_box_helicase_dom"/>
</dbReference>
<dbReference type="Proteomes" id="UP001107558">
    <property type="component" value="Chromosome 2"/>
</dbReference>
<keyword evidence="4" id="KW-0347">Helicase</keyword>
<feature type="domain" description="Helicase ATP-binding" evidence="7">
    <location>
        <begin position="25"/>
        <end position="193"/>
    </location>
</feature>
<dbReference type="GO" id="GO:0005524">
    <property type="term" value="F:ATP binding"/>
    <property type="evidence" value="ECO:0007669"/>
    <property type="project" value="UniProtKB-KW"/>
</dbReference>
<dbReference type="Pfam" id="PF00271">
    <property type="entry name" value="Helicase_C"/>
    <property type="match status" value="1"/>
</dbReference>
<dbReference type="Pfam" id="PF04408">
    <property type="entry name" value="WHD_HA2"/>
    <property type="match status" value="1"/>
</dbReference>
<accession>A0A9J6C4V0</accession>
<gene>
    <name evidence="9" type="ORF">PVAND_006650</name>
</gene>
<evidence type="ECO:0000313" key="10">
    <source>
        <dbReference type="Proteomes" id="UP001107558"/>
    </source>
</evidence>
<evidence type="ECO:0000256" key="1">
    <source>
        <dbReference type="ARBA" id="ARBA00012552"/>
    </source>
</evidence>
<evidence type="ECO:0000256" key="2">
    <source>
        <dbReference type="ARBA" id="ARBA00022741"/>
    </source>
</evidence>
<dbReference type="GO" id="GO:0003724">
    <property type="term" value="F:RNA helicase activity"/>
    <property type="evidence" value="ECO:0007669"/>
    <property type="project" value="UniProtKB-EC"/>
</dbReference>
<organism evidence="9 10">
    <name type="scientific">Polypedilum vanderplanki</name>
    <name type="common">Sleeping chironomid midge</name>
    <dbReference type="NCBI Taxonomy" id="319348"/>
    <lineage>
        <taxon>Eukaryota</taxon>
        <taxon>Metazoa</taxon>
        <taxon>Ecdysozoa</taxon>
        <taxon>Arthropoda</taxon>
        <taxon>Hexapoda</taxon>
        <taxon>Insecta</taxon>
        <taxon>Pterygota</taxon>
        <taxon>Neoptera</taxon>
        <taxon>Endopterygota</taxon>
        <taxon>Diptera</taxon>
        <taxon>Nematocera</taxon>
        <taxon>Chironomoidea</taxon>
        <taxon>Chironomidae</taxon>
        <taxon>Chironominae</taxon>
        <taxon>Polypedilum</taxon>
        <taxon>Polypedilum</taxon>
    </lineage>
</organism>
<dbReference type="SMART" id="SM00487">
    <property type="entry name" value="DEXDc"/>
    <property type="match status" value="1"/>
</dbReference>
<dbReference type="InterPro" id="IPR027417">
    <property type="entry name" value="P-loop_NTPase"/>
</dbReference>
<dbReference type="EC" id="3.6.4.13" evidence="1"/>
<dbReference type="InterPro" id="IPR007502">
    <property type="entry name" value="Helicase-assoc_dom"/>
</dbReference>
<evidence type="ECO:0000256" key="6">
    <source>
        <dbReference type="ARBA" id="ARBA00047984"/>
    </source>
</evidence>
<evidence type="ECO:0000313" key="9">
    <source>
        <dbReference type="EMBL" id="KAG5676843.1"/>
    </source>
</evidence>
<dbReference type="PANTHER" id="PTHR18934">
    <property type="entry name" value="ATP-DEPENDENT RNA HELICASE"/>
    <property type="match status" value="1"/>
</dbReference>
<dbReference type="GO" id="GO:0003725">
    <property type="term" value="F:double-stranded RNA binding"/>
    <property type="evidence" value="ECO:0007669"/>
    <property type="project" value="TreeGrafter"/>
</dbReference>
<dbReference type="Pfam" id="PF00270">
    <property type="entry name" value="DEAD"/>
    <property type="match status" value="1"/>
</dbReference>
<evidence type="ECO:0000256" key="3">
    <source>
        <dbReference type="ARBA" id="ARBA00022801"/>
    </source>
</evidence>
<dbReference type="Gene3D" id="3.40.50.300">
    <property type="entry name" value="P-loop containing nucleotide triphosphate hydrolases"/>
    <property type="match status" value="2"/>
</dbReference>
<dbReference type="EMBL" id="JADBJN010000002">
    <property type="protein sequence ID" value="KAG5676843.1"/>
    <property type="molecule type" value="Genomic_DNA"/>
</dbReference>
<evidence type="ECO:0000259" key="7">
    <source>
        <dbReference type="PROSITE" id="PS51192"/>
    </source>
</evidence>
<dbReference type="InterPro" id="IPR011709">
    <property type="entry name" value="DEAD-box_helicase_OB_fold"/>
</dbReference>
<comment type="caution">
    <text evidence="9">The sequence shown here is derived from an EMBL/GenBank/DDBJ whole genome shotgun (WGS) entry which is preliminary data.</text>
</comment>
<dbReference type="InterPro" id="IPR048333">
    <property type="entry name" value="HA2_WH"/>
</dbReference>
<feature type="domain" description="Helicase C-terminal" evidence="8">
    <location>
        <begin position="218"/>
        <end position="392"/>
    </location>
</feature>
<evidence type="ECO:0000259" key="8">
    <source>
        <dbReference type="PROSITE" id="PS51194"/>
    </source>
</evidence>
<dbReference type="FunFam" id="3.40.50.300:FF:000145">
    <property type="entry name" value="probable ATP-dependent RNA helicase DHX40"/>
    <property type="match status" value="1"/>
</dbReference>
<dbReference type="Pfam" id="PF07717">
    <property type="entry name" value="OB_NTP_bind"/>
    <property type="match status" value="1"/>
</dbReference>
<evidence type="ECO:0000256" key="5">
    <source>
        <dbReference type="ARBA" id="ARBA00022840"/>
    </source>
</evidence>
<dbReference type="OrthoDB" id="10253254at2759"/>
<proteinExistence type="predicted"/>
<dbReference type="GO" id="GO:0045943">
    <property type="term" value="P:positive regulation of transcription by RNA polymerase I"/>
    <property type="evidence" value="ECO:0007669"/>
    <property type="project" value="TreeGrafter"/>
</dbReference>
<dbReference type="InterPro" id="IPR014001">
    <property type="entry name" value="Helicase_ATP-bd"/>
</dbReference>
<protein>
    <recommendedName>
        <fullName evidence="1">RNA helicase</fullName>
        <ecNumber evidence="1">3.6.4.13</ecNumber>
    </recommendedName>
</protein>
<evidence type="ECO:0000256" key="4">
    <source>
        <dbReference type="ARBA" id="ARBA00022806"/>
    </source>
</evidence>
<dbReference type="Gene3D" id="1.20.120.1080">
    <property type="match status" value="1"/>
</dbReference>
<dbReference type="FunFam" id="3.40.50.300:FF:000750">
    <property type="entry name" value="Putative ATP-dependent RNA helicase DHX33"/>
    <property type="match status" value="1"/>
</dbReference>
<dbReference type="SUPFAM" id="SSF52540">
    <property type="entry name" value="P-loop containing nucleoside triphosphate hydrolases"/>
    <property type="match status" value="1"/>
</dbReference>
<keyword evidence="2" id="KW-0547">Nucleotide-binding</keyword>
<dbReference type="AlphaFoldDB" id="A0A9J6C4V0"/>
<name>A0A9J6C4V0_POLVA</name>
<keyword evidence="10" id="KW-1185">Reference proteome</keyword>
<dbReference type="GO" id="GO:0005730">
    <property type="term" value="C:nucleolus"/>
    <property type="evidence" value="ECO:0007669"/>
    <property type="project" value="UniProtKB-ARBA"/>
</dbReference>
<keyword evidence="5" id="KW-0067">ATP-binding</keyword>
<dbReference type="SMART" id="SM00490">
    <property type="entry name" value="HELICc"/>
    <property type="match status" value="1"/>
</dbReference>
<sequence>MMEKAFTLDEQRRKLPVFQYRQHIINCIQQHATLILLAETGSGKSTQICQYIYESNLLKNGMIAITQPRRVAAVTLAQRVTREKNRHLGELVSYAIRFEDTTTGTTKIKFMTEGILLREAINDKYLKKYDFIILDEAHERTINTDVLFGLVKTVQRDRKFVNLPELKIIIMSATMDVDHFSKYFNNCNVLYLPGRTHNVTVKHTKIKQDDYMFAALATLFDIHLKAPPQEDVLIFLTGKDEIESMAQQIRTIVKSPDLEGKIPLKVFPLHASLPQKKQMDAFVRSSENQRRVVIATNIAETSLTLPGIKYVIDTGVVKFKSYDPKTGLESLKIHKISQAQAWQRSGRAGRESDGVCYRTYTKAEMDSWEKMTIPEILRCNLASTMLNLLAINLNVEKFDFIDKPPKNAIMNALECLKQLDAIKIQPSQTTPQLTQIGKLMSAFPILPMYSKCIISAEKFKCTSEILDIIALLSSENIYLEPSANNRDVAATQHAKFHTLYGDHLTMLKIFAQFKKSDKNKWCQDHFFSFKNLSYALEVRKQLEEICQNNKIPINKSEPVHPDQILKCLITGLFNNIAEYNQRDNNYIVLVNRQRAQIHPSSTLSGYNANFNGISSNGSGNGIIAVGGKMKSDHNQKPAFILFTDIVSTTNIYLRTVSRINPEWINEVISSDSDFVNRINANHF</sequence>
<dbReference type="Pfam" id="PF21010">
    <property type="entry name" value="HA2_C"/>
    <property type="match status" value="1"/>
</dbReference>
<reference evidence="9" key="1">
    <citation type="submission" date="2021-03" db="EMBL/GenBank/DDBJ databases">
        <title>Chromosome level genome of the anhydrobiotic midge Polypedilum vanderplanki.</title>
        <authorList>
            <person name="Yoshida Y."/>
            <person name="Kikawada T."/>
            <person name="Gusev O."/>
        </authorList>
    </citation>
    <scope>NUCLEOTIDE SEQUENCE</scope>
    <source>
        <strain evidence="9">NIAS01</strain>
        <tissue evidence="9">Whole body or cell culture</tissue>
    </source>
</reference>